<evidence type="ECO:0000313" key="3">
    <source>
        <dbReference type="EMBL" id="KAG5475038.1"/>
    </source>
</evidence>
<feature type="coiled-coil region" evidence="1">
    <location>
        <begin position="322"/>
        <end position="409"/>
    </location>
</feature>
<dbReference type="RefSeq" id="XP_067691567.1">
    <property type="nucleotide sequence ID" value="XM_067836196.1"/>
</dbReference>
<proteinExistence type="predicted"/>
<feature type="region of interest" description="Disordered" evidence="2">
    <location>
        <begin position="414"/>
        <end position="439"/>
    </location>
</feature>
<organism evidence="3 4">
    <name type="scientific">Leishmania enriettii</name>
    <dbReference type="NCBI Taxonomy" id="5663"/>
    <lineage>
        <taxon>Eukaryota</taxon>
        <taxon>Discoba</taxon>
        <taxon>Euglenozoa</taxon>
        <taxon>Kinetoplastea</taxon>
        <taxon>Metakinetoplastina</taxon>
        <taxon>Trypanosomatida</taxon>
        <taxon>Trypanosomatidae</taxon>
        <taxon>Leishmaniinae</taxon>
        <taxon>Leishmania</taxon>
    </lineage>
</organism>
<keyword evidence="1" id="KW-0175">Coiled coil</keyword>
<name>A0A836H4N1_LEIEN</name>
<sequence>MSFTLMACTDIRGQKVNIELPFERPPASVDILRASLELLFRREEDAIKYSMGYTDTRACEPFTISRLQRYDDDSQTWADITSVDVLQTYDQLYVFRKNSTRADISTQRELPPPRTSEFFYDPAAHGPFYTPRVSLHLRENGAAAASATPTSGRGGSVSTNQARPCAGGSPSRADGASNSARAIRSSERYLKDDSYPASVTPPASASAAVMAPPSSSFYYKERTTPERVEYLFSLGKRSSDAAVLTEKTFEHIFRMASVAFPVDVLKDLFEHFASRREGEGEDTATMGEKDFQEFAAYFPVLVNITYQRITNQNREEAIRVAQLDNSKQLAHARRQLQELEAQLAAARRELQQAEQRQASLQEDLYELNAQRDPEYCQEEQKLLDKEVSVFKYRERLSREERDYERLAIERRKRAMAASARARSNSPQGAYDASRYGPRD</sequence>
<keyword evidence="4" id="KW-1185">Reference proteome</keyword>
<protein>
    <recommendedName>
        <fullName evidence="5">BILBO1 N-terminal domain-containing protein</fullName>
    </recommendedName>
</protein>
<evidence type="ECO:0000313" key="4">
    <source>
        <dbReference type="Proteomes" id="UP000674179"/>
    </source>
</evidence>
<evidence type="ECO:0008006" key="5">
    <source>
        <dbReference type="Google" id="ProtNLM"/>
    </source>
</evidence>
<comment type="caution">
    <text evidence="3">The sequence shown here is derived from an EMBL/GenBank/DDBJ whole genome shotgun (WGS) entry which is preliminary data.</text>
</comment>
<gene>
    <name evidence="3" type="ORF">CUR178_04488</name>
</gene>
<feature type="compositionally biased region" description="Low complexity" evidence="2">
    <location>
        <begin position="141"/>
        <end position="151"/>
    </location>
</feature>
<reference evidence="3 4" key="1">
    <citation type="submission" date="2021-02" db="EMBL/GenBank/DDBJ databases">
        <title>Leishmania (Mundinia) enrietti genome sequencing and assembly.</title>
        <authorList>
            <person name="Almutairi H."/>
            <person name="Gatherer D."/>
        </authorList>
    </citation>
    <scope>NUCLEOTIDE SEQUENCE [LARGE SCALE GENOMIC DNA]</scope>
    <source>
        <strain evidence="3">CUR178</strain>
    </source>
</reference>
<dbReference type="Gene3D" id="3.10.20.650">
    <property type="match status" value="1"/>
</dbReference>
<evidence type="ECO:0000256" key="1">
    <source>
        <dbReference type="SAM" id="Coils"/>
    </source>
</evidence>
<dbReference type="Proteomes" id="UP000674179">
    <property type="component" value="Chromosome 28"/>
</dbReference>
<dbReference type="EMBL" id="JAFHKP010000028">
    <property type="protein sequence ID" value="KAG5475038.1"/>
    <property type="molecule type" value="Genomic_DNA"/>
</dbReference>
<dbReference type="OrthoDB" id="271919at2759"/>
<dbReference type="KEGG" id="lenr:94171706"/>
<accession>A0A836H4N1</accession>
<dbReference type="GeneID" id="94171706"/>
<dbReference type="AlphaFoldDB" id="A0A836H4N1"/>
<feature type="region of interest" description="Disordered" evidence="2">
    <location>
        <begin position="141"/>
        <end position="182"/>
    </location>
</feature>
<evidence type="ECO:0000256" key="2">
    <source>
        <dbReference type="SAM" id="MobiDB-lite"/>
    </source>
</evidence>